<keyword evidence="7 12" id="KW-0863">Zinc-finger</keyword>
<gene>
    <name evidence="12" type="primary">dnaG</name>
    <name evidence="15" type="ORF">H5975_00095</name>
</gene>
<dbReference type="Pfam" id="PF01807">
    <property type="entry name" value="Zn_ribbon_DnaG"/>
    <property type="match status" value="1"/>
</dbReference>
<evidence type="ECO:0000256" key="12">
    <source>
        <dbReference type="HAMAP-Rule" id="MF_00974"/>
    </source>
</evidence>
<dbReference type="PANTHER" id="PTHR30313">
    <property type="entry name" value="DNA PRIMASE"/>
    <property type="match status" value="1"/>
</dbReference>
<evidence type="ECO:0000256" key="8">
    <source>
        <dbReference type="ARBA" id="ARBA00022833"/>
    </source>
</evidence>
<keyword evidence="11 12" id="KW-0804">Transcription</keyword>
<comment type="similarity">
    <text evidence="12 13">Belongs to the DnaG primase family.</text>
</comment>
<comment type="cofactor">
    <cofactor evidence="12 13">
        <name>Zn(2+)</name>
        <dbReference type="ChEBI" id="CHEBI:29105"/>
    </cofactor>
    <text evidence="12 13">Binds 1 zinc ion per monomer.</text>
</comment>
<dbReference type="SUPFAM" id="SSF57783">
    <property type="entry name" value="Zinc beta-ribbon"/>
    <property type="match status" value="1"/>
</dbReference>
<dbReference type="SMART" id="SM00400">
    <property type="entry name" value="ZnF_CHCC"/>
    <property type="match status" value="1"/>
</dbReference>
<evidence type="ECO:0000259" key="14">
    <source>
        <dbReference type="PROSITE" id="PS50880"/>
    </source>
</evidence>
<evidence type="ECO:0000313" key="15">
    <source>
        <dbReference type="EMBL" id="MBM6939901.1"/>
    </source>
</evidence>
<reference evidence="15 16" key="1">
    <citation type="journal article" date="2021" name="Sci. Rep.">
        <title>The distribution of antibiotic resistance genes in chicken gut microbiota commensals.</title>
        <authorList>
            <person name="Juricova H."/>
            <person name="Matiasovicova J."/>
            <person name="Kubasova T."/>
            <person name="Cejkova D."/>
            <person name="Rychlik I."/>
        </authorList>
    </citation>
    <scope>NUCLEOTIDE SEQUENCE [LARGE SCALE GENOMIC DNA]</scope>
    <source>
        <strain evidence="15 16">An574</strain>
    </source>
</reference>
<dbReference type="PROSITE" id="PS50880">
    <property type="entry name" value="TOPRIM"/>
    <property type="match status" value="1"/>
</dbReference>
<keyword evidence="10 12" id="KW-0238">DNA-binding</keyword>
<dbReference type="Pfam" id="PF13155">
    <property type="entry name" value="Toprim_2"/>
    <property type="match status" value="1"/>
</dbReference>
<accession>A0ABS2GVQ5</accession>
<dbReference type="Gene3D" id="3.90.980.10">
    <property type="entry name" value="DNA primase, catalytic core, N-terminal domain"/>
    <property type="match status" value="1"/>
</dbReference>
<feature type="zinc finger region" description="CHC2-type" evidence="12">
    <location>
        <begin position="39"/>
        <end position="63"/>
    </location>
</feature>
<keyword evidence="5 12" id="KW-0235">DNA replication</keyword>
<comment type="subunit">
    <text evidence="12">Monomer. Interacts with DnaB.</text>
</comment>
<keyword evidence="3 12" id="KW-0808">Transferase</keyword>
<dbReference type="InterPro" id="IPR006171">
    <property type="entry name" value="TOPRIM_dom"/>
</dbReference>
<dbReference type="InterPro" id="IPR006295">
    <property type="entry name" value="DNA_primase_DnaG"/>
</dbReference>
<dbReference type="HAMAP" id="MF_00974">
    <property type="entry name" value="DNA_primase_DnaG"/>
    <property type="match status" value="1"/>
</dbReference>
<dbReference type="RefSeq" id="WP_204784377.1">
    <property type="nucleotide sequence ID" value="NZ_JACJKU010000001.1"/>
</dbReference>
<dbReference type="InterPro" id="IPR034151">
    <property type="entry name" value="TOPRIM_DnaG_bac"/>
</dbReference>
<dbReference type="Gene3D" id="3.40.1360.10">
    <property type="match status" value="1"/>
</dbReference>
<dbReference type="InterPro" id="IPR036977">
    <property type="entry name" value="DNA_primase_Znf_CHC2"/>
</dbReference>
<dbReference type="Pfam" id="PF10410">
    <property type="entry name" value="DnaB_bind"/>
    <property type="match status" value="1"/>
</dbReference>
<keyword evidence="16" id="KW-1185">Reference proteome</keyword>
<dbReference type="PANTHER" id="PTHR30313:SF2">
    <property type="entry name" value="DNA PRIMASE"/>
    <property type="match status" value="1"/>
</dbReference>
<evidence type="ECO:0000256" key="10">
    <source>
        <dbReference type="ARBA" id="ARBA00023125"/>
    </source>
</evidence>
<comment type="catalytic activity">
    <reaction evidence="12">
        <text>ssDNA + n NTP = ssDNA/pppN(pN)n-1 hybrid + (n-1) diphosphate.</text>
        <dbReference type="EC" id="2.7.7.101"/>
    </reaction>
</comment>
<keyword evidence="4 12" id="KW-0548">Nucleotidyltransferase</keyword>
<dbReference type="NCBIfam" id="TIGR01391">
    <property type="entry name" value="dnaG"/>
    <property type="match status" value="1"/>
</dbReference>
<evidence type="ECO:0000256" key="11">
    <source>
        <dbReference type="ARBA" id="ARBA00023163"/>
    </source>
</evidence>
<feature type="domain" description="Toprim" evidence="14">
    <location>
        <begin position="267"/>
        <end position="348"/>
    </location>
</feature>
<dbReference type="InterPro" id="IPR016136">
    <property type="entry name" value="DNA_helicase_N/primase_C"/>
</dbReference>
<dbReference type="PIRSF" id="PIRSF002811">
    <property type="entry name" value="DnaG"/>
    <property type="match status" value="1"/>
</dbReference>
<dbReference type="SUPFAM" id="SSF56731">
    <property type="entry name" value="DNA primase core"/>
    <property type="match status" value="1"/>
</dbReference>
<dbReference type="EMBL" id="JACJKU010000001">
    <property type="protein sequence ID" value="MBM6939901.1"/>
    <property type="molecule type" value="Genomic_DNA"/>
</dbReference>
<organism evidence="15 16">
    <name type="scientific">Limosilactobacillus coleohominis</name>
    <dbReference type="NCBI Taxonomy" id="181675"/>
    <lineage>
        <taxon>Bacteria</taxon>
        <taxon>Bacillati</taxon>
        <taxon>Bacillota</taxon>
        <taxon>Bacilli</taxon>
        <taxon>Lactobacillales</taxon>
        <taxon>Lactobacillaceae</taxon>
        <taxon>Limosilactobacillus</taxon>
    </lineage>
</organism>
<evidence type="ECO:0000256" key="5">
    <source>
        <dbReference type="ARBA" id="ARBA00022705"/>
    </source>
</evidence>
<evidence type="ECO:0000256" key="9">
    <source>
        <dbReference type="ARBA" id="ARBA00022842"/>
    </source>
</evidence>
<dbReference type="InterPro" id="IPR030846">
    <property type="entry name" value="DnaG_bac"/>
</dbReference>
<keyword evidence="8 12" id="KW-0862">Zinc</keyword>
<dbReference type="InterPro" id="IPR002694">
    <property type="entry name" value="Znf_CHC2"/>
</dbReference>
<dbReference type="Gene3D" id="1.10.860.10">
    <property type="entry name" value="DNAb Helicase, Chain A"/>
    <property type="match status" value="1"/>
</dbReference>
<name>A0ABS2GVQ5_9LACO</name>
<keyword evidence="2 12" id="KW-0639">Primosome</keyword>
<dbReference type="EC" id="2.7.7.101" evidence="12"/>
<evidence type="ECO:0000256" key="4">
    <source>
        <dbReference type="ARBA" id="ARBA00022695"/>
    </source>
</evidence>
<dbReference type="InterPro" id="IPR050219">
    <property type="entry name" value="DnaG_primase"/>
</dbReference>
<dbReference type="Pfam" id="PF08275">
    <property type="entry name" value="DNAG_N"/>
    <property type="match status" value="1"/>
</dbReference>
<dbReference type="Proteomes" id="UP000785625">
    <property type="component" value="Unassembled WGS sequence"/>
</dbReference>
<dbReference type="CDD" id="cd03364">
    <property type="entry name" value="TOPRIM_DnaG_primases"/>
    <property type="match status" value="1"/>
</dbReference>
<dbReference type="InterPro" id="IPR013264">
    <property type="entry name" value="DNAG_N"/>
</dbReference>
<evidence type="ECO:0000256" key="3">
    <source>
        <dbReference type="ARBA" id="ARBA00022679"/>
    </source>
</evidence>
<proteinExistence type="inferred from homology"/>
<keyword evidence="9" id="KW-0460">Magnesium</keyword>
<evidence type="ECO:0000256" key="1">
    <source>
        <dbReference type="ARBA" id="ARBA00022478"/>
    </source>
</evidence>
<comment type="domain">
    <text evidence="12">Contains an N-terminal zinc-binding domain, a central core domain that contains the primase activity, and a C-terminal DnaB-binding domain.</text>
</comment>
<dbReference type="InterPro" id="IPR019475">
    <property type="entry name" value="DNA_primase_DnaB-bd"/>
</dbReference>
<evidence type="ECO:0000256" key="6">
    <source>
        <dbReference type="ARBA" id="ARBA00022723"/>
    </source>
</evidence>
<evidence type="ECO:0000256" key="7">
    <source>
        <dbReference type="ARBA" id="ARBA00022771"/>
    </source>
</evidence>
<dbReference type="Gene3D" id="3.90.580.10">
    <property type="entry name" value="Zinc finger, CHC2-type domain"/>
    <property type="match status" value="1"/>
</dbReference>
<keyword evidence="6 12" id="KW-0479">Metal-binding</keyword>
<comment type="caution">
    <text evidence="15">The sequence shown here is derived from an EMBL/GenBank/DDBJ whole genome shotgun (WGS) entry which is preliminary data.</text>
</comment>
<sequence>MARIPNELIDQIRDSVNIVDVISQDVQLKKQGKNLMGHCPFHRDDTPSFAVNEQKQFFYCFSCHRSGNVFGFLQQLHNLSFPEAVQKVAEMSNISIPSQYSSQSQTKVDTSPRGQLVQLHDQVAKLYHHILVNTEAGRPAMQYLLHRGMSRALIDQFNLGFAPENNADGEILLQYTQNQDIDYQLLRKSGLFTEDRNGDLHDRFHGRVMYPIMNENGHVVAFSGRILAPKGNDNEPKYMNSPETEIFNKSRTLFNLNVAKKAARQTESLTLFEGFMDVISAYGAGVENGIASMGTNLTEDQIRTIQRITTHVNICYDGDDPGQNAIYRAIQMFENNAPRLSLQIIQLPAGIDPDEYVQKYGGIKFKDYLQNSQENPVEFHLRYLQRGLNLKNQDELLGYLNAALRVIGQVSEPVARDLYLQKLADEFSLDKESLKRQLDEIIPHVQRTSATSKRKSVQQRVTSNSSSAIYDQGQTATVVSKLERAEQRLLKYYINDEGVRLSLQNNKSFKFVDGDYQELYTKIQEYFVDHQEFSTAALMDRATNQNQQRILTQVAELSLDDNINDDAVNDCIRVIINDAPLEQQIKAKKAALNEAAMMNDQELTTKLASELVTLYQHQQKIKTEELN</sequence>
<evidence type="ECO:0000256" key="13">
    <source>
        <dbReference type="PIRNR" id="PIRNR002811"/>
    </source>
</evidence>
<evidence type="ECO:0000256" key="2">
    <source>
        <dbReference type="ARBA" id="ARBA00022515"/>
    </source>
</evidence>
<dbReference type="SMART" id="SM00493">
    <property type="entry name" value="TOPRIM"/>
    <property type="match status" value="1"/>
</dbReference>
<evidence type="ECO:0000313" key="16">
    <source>
        <dbReference type="Proteomes" id="UP000785625"/>
    </source>
</evidence>
<keyword evidence="1 12" id="KW-0240">DNA-directed RNA polymerase</keyword>
<comment type="function">
    <text evidence="12 13">RNA polymerase that catalyzes the synthesis of short RNA molecules used as primers for DNA polymerase during DNA replication.</text>
</comment>
<dbReference type="InterPro" id="IPR037068">
    <property type="entry name" value="DNA_primase_core_N_sf"/>
</dbReference>
<protein>
    <recommendedName>
        <fullName evidence="12 13">DNA primase</fullName>
        <ecNumber evidence="12">2.7.7.101</ecNumber>
    </recommendedName>
</protein>